<dbReference type="EMBL" id="JACGCM010001406">
    <property type="protein sequence ID" value="KAF6155689.1"/>
    <property type="molecule type" value="Genomic_DNA"/>
</dbReference>
<reference evidence="3 4" key="1">
    <citation type="journal article" date="2020" name="IScience">
        <title>Genome Sequencing of the Endangered Kingdonia uniflora (Circaeasteraceae, Ranunculales) Reveals Potential Mechanisms of Evolutionary Specialization.</title>
        <authorList>
            <person name="Sun Y."/>
            <person name="Deng T."/>
            <person name="Zhang A."/>
            <person name="Moore M.J."/>
            <person name="Landis J.B."/>
            <person name="Lin N."/>
            <person name="Zhang H."/>
            <person name="Zhang X."/>
            <person name="Huang J."/>
            <person name="Zhang X."/>
            <person name="Sun H."/>
            <person name="Wang H."/>
        </authorList>
    </citation>
    <scope>NUCLEOTIDE SEQUENCE [LARGE SCALE GENOMIC DNA]</scope>
    <source>
        <strain evidence="3">TB1705</strain>
        <tissue evidence="3">Leaf</tissue>
    </source>
</reference>
<feature type="compositionally biased region" description="Low complexity" evidence="1">
    <location>
        <begin position="103"/>
        <end position="124"/>
    </location>
</feature>
<feature type="compositionally biased region" description="Pro residues" evidence="1">
    <location>
        <begin position="26"/>
        <end position="42"/>
    </location>
</feature>
<dbReference type="GO" id="GO:0006289">
    <property type="term" value="P:nucleotide-excision repair"/>
    <property type="evidence" value="ECO:0007669"/>
    <property type="project" value="TreeGrafter"/>
</dbReference>
<comment type="caution">
    <text evidence="3">The sequence shown here is derived from an EMBL/GenBank/DDBJ whole genome shotgun (WGS) entry which is preliminary data.</text>
</comment>
<proteinExistence type="predicted"/>
<feature type="compositionally biased region" description="Pro residues" evidence="1">
    <location>
        <begin position="139"/>
        <end position="151"/>
    </location>
</feature>
<dbReference type="GO" id="GO:0036297">
    <property type="term" value="P:interstrand cross-link repair"/>
    <property type="evidence" value="ECO:0007669"/>
    <property type="project" value="TreeGrafter"/>
</dbReference>
<dbReference type="GO" id="GO:0005634">
    <property type="term" value="C:nucleus"/>
    <property type="evidence" value="ECO:0007669"/>
    <property type="project" value="TreeGrafter"/>
</dbReference>
<dbReference type="OrthoDB" id="18781at2759"/>
<feature type="domain" description="MrfA-like Zn-binding" evidence="2">
    <location>
        <begin position="326"/>
        <end position="400"/>
    </location>
</feature>
<name>A0A7J7MLB0_9MAGN</name>
<evidence type="ECO:0000313" key="3">
    <source>
        <dbReference type="EMBL" id="KAF6155689.1"/>
    </source>
</evidence>
<dbReference type="GO" id="GO:0043138">
    <property type="term" value="F:3'-5' DNA helicase activity"/>
    <property type="evidence" value="ECO:0007669"/>
    <property type="project" value="TreeGrafter"/>
</dbReference>
<dbReference type="Proteomes" id="UP000541444">
    <property type="component" value="Unassembled WGS sequence"/>
</dbReference>
<evidence type="ECO:0000313" key="4">
    <source>
        <dbReference type="Proteomes" id="UP000541444"/>
    </source>
</evidence>
<dbReference type="PRINTS" id="PR01217">
    <property type="entry name" value="PRICHEXTENSN"/>
</dbReference>
<dbReference type="InterPro" id="IPR018973">
    <property type="entry name" value="MZB"/>
</dbReference>
<gene>
    <name evidence="3" type="ORF">GIB67_007126</name>
</gene>
<sequence>MLRPSPPLAPPSPARHSWIPTSKLLPFPPPRNKNFLPTPPPHSSLSHPKFCVHPSPPHPSLPPHKNSLPSFSDHPLHPPPTPKVLMPPAHPSLLPQPTPKMHVSPLPTRPSLSLPRPLPTLSLVPPHPRIPTLSINPPSKVPSPPSSPSPPKSQSTTSPLVEYGIPELLHPNIEQYSAIAVREIWVLEVRAACGKMEDTAFGRPQARYGESDPNPKYTVKSTALDVEELVDQMELGSKFYVMGYFMESRQFGASSSASLIDGSSYFMDLVDIIFVNVKYCECKDTLYSSMHILHSLYDKSAGFSSLKVHTVYTFEDLYQIIKTNHSGLRRYILCNSSDLALECANPHDTRYYPERILLYDKHPGGSCISAQVQPHFKELLTAVLGLLISCHCAGGTGCPNWVQVSFNRVVSSQKEKLFFQSSFVLLILN</sequence>
<feature type="region of interest" description="Disordered" evidence="1">
    <location>
        <begin position="1"/>
        <end position="159"/>
    </location>
</feature>
<dbReference type="AlphaFoldDB" id="A0A7J7MLB0"/>
<feature type="compositionally biased region" description="Pro residues" evidence="1">
    <location>
        <begin position="1"/>
        <end position="13"/>
    </location>
</feature>
<keyword evidence="4" id="KW-1185">Reference proteome</keyword>
<dbReference type="PANTHER" id="PTHR47957">
    <property type="entry name" value="ATP-DEPENDENT HELICASE HRQ1"/>
    <property type="match status" value="1"/>
</dbReference>
<feature type="compositionally biased region" description="Pro residues" evidence="1">
    <location>
        <begin position="88"/>
        <end position="98"/>
    </location>
</feature>
<dbReference type="PANTHER" id="PTHR47957:SF3">
    <property type="entry name" value="ATP-DEPENDENT HELICASE HRQ1"/>
    <property type="match status" value="1"/>
</dbReference>
<dbReference type="Pfam" id="PF09369">
    <property type="entry name" value="MZB"/>
    <property type="match status" value="1"/>
</dbReference>
<evidence type="ECO:0000256" key="1">
    <source>
        <dbReference type="SAM" id="MobiDB-lite"/>
    </source>
</evidence>
<accession>A0A7J7MLB0</accession>
<protein>
    <recommendedName>
        <fullName evidence="2">MrfA-like Zn-binding domain-containing protein</fullName>
    </recommendedName>
</protein>
<organism evidence="3 4">
    <name type="scientific">Kingdonia uniflora</name>
    <dbReference type="NCBI Taxonomy" id="39325"/>
    <lineage>
        <taxon>Eukaryota</taxon>
        <taxon>Viridiplantae</taxon>
        <taxon>Streptophyta</taxon>
        <taxon>Embryophyta</taxon>
        <taxon>Tracheophyta</taxon>
        <taxon>Spermatophyta</taxon>
        <taxon>Magnoliopsida</taxon>
        <taxon>Ranunculales</taxon>
        <taxon>Circaeasteraceae</taxon>
        <taxon>Kingdonia</taxon>
    </lineage>
</organism>
<evidence type="ECO:0000259" key="2">
    <source>
        <dbReference type="Pfam" id="PF09369"/>
    </source>
</evidence>